<comment type="caution">
    <text evidence="2">The sequence shown here is derived from an EMBL/GenBank/DDBJ whole genome shotgun (WGS) entry which is preliminary data.</text>
</comment>
<name>X6NHM4_RETFI</name>
<protein>
    <submittedName>
        <fullName evidence="2">Uncharacterized protein</fullName>
    </submittedName>
</protein>
<dbReference type="Proteomes" id="UP000023152">
    <property type="component" value="Unassembled WGS sequence"/>
</dbReference>
<keyword evidence="1" id="KW-1133">Transmembrane helix</keyword>
<dbReference type="AlphaFoldDB" id="X6NHM4"/>
<accession>X6NHM4</accession>
<sequence>MHIFFFLCQFLMTNFSQKLYASLTTLRNIFSFEDINKGFRILKKIFIGIGVYIMPQIVILIGEIAYSPFEIDSPSIKELRIKIMEAVKNEFDYYNYDMVILNSDDRIVETDESVADAIDDDFGTFKVRFDPKFPPPISWVVVFTTTHTKFPTPKNFRAKKKKKKTENCLFVYLFICCNEQKKTKNKNKPIYK</sequence>
<organism evidence="2 3">
    <name type="scientific">Reticulomyxa filosa</name>
    <dbReference type="NCBI Taxonomy" id="46433"/>
    <lineage>
        <taxon>Eukaryota</taxon>
        <taxon>Sar</taxon>
        <taxon>Rhizaria</taxon>
        <taxon>Retaria</taxon>
        <taxon>Foraminifera</taxon>
        <taxon>Monothalamids</taxon>
        <taxon>Reticulomyxidae</taxon>
        <taxon>Reticulomyxa</taxon>
    </lineage>
</organism>
<keyword evidence="1" id="KW-0472">Membrane</keyword>
<keyword evidence="1" id="KW-0812">Transmembrane</keyword>
<evidence type="ECO:0000313" key="2">
    <source>
        <dbReference type="EMBL" id="ETO25825.1"/>
    </source>
</evidence>
<proteinExistence type="predicted"/>
<reference evidence="2 3" key="1">
    <citation type="journal article" date="2013" name="Curr. Biol.">
        <title>The Genome of the Foraminiferan Reticulomyxa filosa.</title>
        <authorList>
            <person name="Glockner G."/>
            <person name="Hulsmann N."/>
            <person name="Schleicher M."/>
            <person name="Noegel A.A."/>
            <person name="Eichinger L."/>
            <person name="Gallinger C."/>
            <person name="Pawlowski J."/>
            <person name="Sierra R."/>
            <person name="Euteneuer U."/>
            <person name="Pillet L."/>
            <person name="Moustafa A."/>
            <person name="Platzer M."/>
            <person name="Groth M."/>
            <person name="Szafranski K."/>
            <person name="Schliwa M."/>
        </authorList>
    </citation>
    <scope>NUCLEOTIDE SEQUENCE [LARGE SCALE GENOMIC DNA]</scope>
</reference>
<evidence type="ECO:0000256" key="1">
    <source>
        <dbReference type="SAM" id="Phobius"/>
    </source>
</evidence>
<evidence type="ECO:0000313" key="3">
    <source>
        <dbReference type="Proteomes" id="UP000023152"/>
    </source>
</evidence>
<dbReference type="EMBL" id="ASPP01008261">
    <property type="protein sequence ID" value="ETO25825.1"/>
    <property type="molecule type" value="Genomic_DNA"/>
</dbReference>
<keyword evidence="3" id="KW-1185">Reference proteome</keyword>
<gene>
    <name evidence="2" type="ORF">RFI_11311</name>
</gene>
<feature type="transmembrane region" description="Helical" evidence="1">
    <location>
        <begin position="45"/>
        <end position="66"/>
    </location>
</feature>